<gene>
    <name evidence="8" type="ORF">SELMODRAFT_437327</name>
</gene>
<evidence type="ECO:0000256" key="3">
    <source>
        <dbReference type="ARBA" id="ARBA00023054"/>
    </source>
</evidence>
<accession>D8QQ72</accession>
<dbReference type="GO" id="GO:0006888">
    <property type="term" value="P:endoplasmic reticulum to Golgi vesicle-mediated transport"/>
    <property type="evidence" value="ECO:0000318"/>
    <property type="project" value="GO_Central"/>
</dbReference>
<dbReference type="eggNOG" id="KOG0946">
    <property type="taxonomic scope" value="Eukaryota"/>
</dbReference>
<dbReference type="AlphaFoldDB" id="D8QQ72"/>
<dbReference type="InterPro" id="IPR024095">
    <property type="entry name" value="Vesicle_P115"/>
</dbReference>
<dbReference type="InterPro" id="IPR006955">
    <property type="entry name" value="Uso1_p115_C"/>
</dbReference>
<dbReference type="Pfam" id="PF04871">
    <property type="entry name" value="Uso1_p115_C"/>
    <property type="match status" value="1"/>
</dbReference>
<organism evidence="9">
    <name type="scientific">Selaginella moellendorffii</name>
    <name type="common">Spikemoss</name>
    <dbReference type="NCBI Taxonomy" id="88036"/>
    <lineage>
        <taxon>Eukaryota</taxon>
        <taxon>Viridiplantae</taxon>
        <taxon>Streptophyta</taxon>
        <taxon>Embryophyta</taxon>
        <taxon>Tracheophyta</taxon>
        <taxon>Lycopodiopsida</taxon>
        <taxon>Selaginellales</taxon>
        <taxon>Selaginellaceae</taxon>
        <taxon>Selaginella</taxon>
    </lineage>
</organism>
<dbReference type="GO" id="GO:0048211">
    <property type="term" value="P:Golgi vesicle docking"/>
    <property type="evidence" value="ECO:0000318"/>
    <property type="project" value="GO_Central"/>
</dbReference>
<dbReference type="InterPro" id="IPR006953">
    <property type="entry name" value="Vesicle_Uso1_P115_head"/>
</dbReference>
<name>D8QQ72_SELML</name>
<evidence type="ECO:0000259" key="6">
    <source>
        <dbReference type="Pfam" id="PF04869"/>
    </source>
</evidence>
<evidence type="ECO:0000256" key="5">
    <source>
        <dbReference type="SAM" id="MobiDB-lite"/>
    </source>
</evidence>
<feature type="compositionally biased region" description="Basic and acidic residues" evidence="5">
    <location>
        <begin position="905"/>
        <end position="919"/>
    </location>
</feature>
<dbReference type="Proteomes" id="UP000001514">
    <property type="component" value="Unassembled WGS sequence"/>
</dbReference>
<evidence type="ECO:0000259" key="7">
    <source>
        <dbReference type="Pfam" id="PF04871"/>
    </source>
</evidence>
<sequence length="972" mass="105532">MVIYDETKSFVRHLGLCSALFGVYSPAYFELEKLMKNGDVTLSGVGGFVFGSGDHPPEDDGGVEQLLETISNGTLAVDRRAAMEELRVLVDENRQAQLAFGAMGFPVLIGVLRDDRDDVDMVRGALETLVTALSNATQDDHGQLSPGLVNCELLAREQNIVALLLSLLEEEDFYVRYYVLQLLTLLLSVSPARLQEEVLATPQGITRLMDMMLEREVIRNEALLLLTHLTRAAKEIQKIVVFEGAFERVFHIVKEEGGSDGGIVVQDCLELLNNLLRNNSSNQVFLRETMGLANVASLLSLRKGGGDASQQKSVNLLCALETVALLLAGSEDVEPGKDANLAANKKLLAQSDVLSYLLGLSVEGRISAVAIRCLALKCVGDLVNGHAVNRDILANKLVGDEGDAEPAMVCILRVLLRTPNINECIAAEYVIKCFCEGNPDGQTMLASTITPLPQSSRKREDGHHLSFGSMLIQALVGIDGRNDLEASCRAASVLSHILKNNIKCKERVLSIPLEIPSSRLATPELLLPRCMRYLAAASASVRHESVDNVSTAWLQPVILRLLVTWLAECPPAVAAFLETATHLPFLVELMSSSGSPVSVHVAGLAAVLLGECIVYNENKPSPSSSAGTDASAVLEMVNQRIGLTAFFSKWEDMRLSPLFIASSTPTRLPQALTRSTAAAVAAGDGFIAAAASTEEKLELGLHSGDASPEAALPLFYDAPFVQFINLLEPVVRNRIVELFTNPKSGVVTVEVAGWERAEGESESDYTTRLKTVLQTQAQEIQELLARNSALAEDLLINSNEKAIVQDSSTHRSSASLKADVDRLKQQLEESQQKTTAAINQRRELESEVVSYKQLASKYEAELQSLSSAYNELEKINHGMDGQMKSMRSVVEGKGVSLKPSPEELEAAREEGRAEAQKENEAELNDLLVCLGQEESKVEKLRARLEELGEDVGALLEGIGGGDEEDEEDEEEQ</sequence>
<dbReference type="GO" id="GO:0005783">
    <property type="term" value="C:endoplasmic reticulum"/>
    <property type="evidence" value="ECO:0000318"/>
    <property type="project" value="GO_Central"/>
</dbReference>
<keyword evidence="2" id="KW-0333">Golgi apparatus</keyword>
<keyword evidence="9" id="KW-1185">Reference proteome</keyword>
<dbReference type="EMBL" id="GL377565">
    <property type="protein sequence ID" value="EFJ37740.1"/>
    <property type="molecule type" value="Genomic_DNA"/>
</dbReference>
<dbReference type="OMA" id="ACARTSK"/>
<feature type="domain" description="Uso1/p115-like vesicle tethering protein C-terminal" evidence="7">
    <location>
        <begin position="840"/>
        <end position="971"/>
    </location>
</feature>
<dbReference type="SUPFAM" id="SSF48371">
    <property type="entry name" value="ARM repeat"/>
    <property type="match status" value="2"/>
</dbReference>
<dbReference type="PANTHER" id="PTHR10013:SF0">
    <property type="entry name" value="GENERAL VESICULAR TRANSPORT FACTOR P115"/>
    <property type="match status" value="1"/>
</dbReference>
<evidence type="ECO:0000256" key="4">
    <source>
        <dbReference type="SAM" id="Coils"/>
    </source>
</evidence>
<dbReference type="STRING" id="88036.D8QQ72"/>
<protein>
    <recommendedName>
        <fullName evidence="10">Vesicle tethering protein Uso1/P115-like head domain-containing protein</fullName>
    </recommendedName>
</protein>
<dbReference type="Gramene" id="EFJ37740">
    <property type="protein sequence ID" value="EFJ37740"/>
    <property type="gene ID" value="SELMODRAFT_437327"/>
</dbReference>
<dbReference type="InParanoid" id="D8QQ72"/>
<dbReference type="HOGENOM" id="CLU_006318_3_0_1"/>
<dbReference type="GO" id="GO:0005795">
    <property type="term" value="C:Golgi stack"/>
    <property type="evidence" value="ECO:0000318"/>
    <property type="project" value="GO_Central"/>
</dbReference>
<dbReference type="FunCoup" id="D8QQ72">
    <property type="interactions" value="5295"/>
</dbReference>
<dbReference type="GO" id="GO:0000139">
    <property type="term" value="C:Golgi membrane"/>
    <property type="evidence" value="ECO:0007669"/>
    <property type="project" value="InterPro"/>
</dbReference>
<keyword evidence="3 4" id="KW-0175">Coiled coil</keyword>
<feature type="coiled-coil region" evidence="4">
    <location>
        <begin position="773"/>
        <end position="875"/>
    </location>
</feature>
<comment type="subcellular location">
    <subcellularLocation>
        <location evidence="1">Golgi apparatus</location>
    </subcellularLocation>
</comment>
<dbReference type="PANTHER" id="PTHR10013">
    <property type="entry name" value="GENERAL VESICULAR TRANSPORT FACTOR P115"/>
    <property type="match status" value="1"/>
</dbReference>
<evidence type="ECO:0008006" key="10">
    <source>
        <dbReference type="Google" id="ProtNLM"/>
    </source>
</evidence>
<feature type="region of interest" description="Disordered" evidence="5">
    <location>
        <begin position="952"/>
        <end position="972"/>
    </location>
</feature>
<dbReference type="GO" id="GO:0048280">
    <property type="term" value="P:vesicle fusion with Golgi apparatus"/>
    <property type="evidence" value="ECO:0007669"/>
    <property type="project" value="InterPro"/>
</dbReference>
<reference evidence="8 9" key="1">
    <citation type="journal article" date="2011" name="Science">
        <title>The Selaginella genome identifies genetic changes associated with the evolution of vascular plants.</title>
        <authorList>
            <person name="Banks J.A."/>
            <person name="Nishiyama T."/>
            <person name="Hasebe M."/>
            <person name="Bowman J.L."/>
            <person name="Gribskov M."/>
            <person name="dePamphilis C."/>
            <person name="Albert V.A."/>
            <person name="Aono N."/>
            <person name="Aoyama T."/>
            <person name="Ambrose B.A."/>
            <person name="Ashton N.W."/>
            <person name="Axtell M.J."/>
            <person name="Barker E."/>
            <person name="Barker M.S."/>
            <person name="Bennetzen J.L."/>
            <person name="Bonawitz N.D."/>
            <person name="Chapple C."/>
            <person name="Cheng C."/>
            <person name="Correa L.G."/>
            <person name="Dacre M."/>
            <person name="DeBarry J."/>
            <person name="Dreyer I."/>
            <person name="Elias M."/>
            <person name="Engstrom E.M."/>
            <person name="Estelle M."/>
            <person name="Feng L."/>
            <person name="Finet C."/>
            <person name="Floyd S.K."/>
            <person name="Frommer W.B."/>
            <person name="Fujita T."/>
            <person name="Gramzow L."/>
            <person name="Gutensohn M."/>
            <person name="Harholt J."/>
            <person name="Hattori M."/>
            <person name="Heyl A."/>
            <person name="Hirai T."/>
            <person name="Hiwatashi Y."/>
            <person name="Ishikawa M."/>
            <person name="Iwata M."/>
            <person name="Karol K.G."/>
            <person name="Koehler B."/>
            <person name="Kolukisaoglu U."/>
            <person name="Kubo M."/>
            <person name="Kurata T."/>
            <person name="Lalonde S."/>
            <person name="Li K."/>
            <person name="Li Y."/>
            <person name="Litt A."/>
            <person name="Lyons E."/>
            <person name="Manning G."/>
            <person name="Maruyama T."/>
            <person name="Michael T.P."/>
            <person name="Mikami K."/>
            <person name="Miyazaki S."/>
            <person name="Morinaga S."/>
            <person name="Murata T."/>
            <person name="Mueller-Roeber B."/>
            <person name="Nelson D.R."/>
            <person name="Obara M."/>
            <person name="Oguri Y."/>
            <person name="Olmstead R.G."/>
            <person name="Onodera N."/>
            <person name="Petersen B.L."/>
            <person name="Pils B."/>
            <person name="Prigge M."/>
            <person name="Rensing S.A."/>
            <person name="Riano-Pachon D.M."/>
            <person name="Roberts A.W."/>
            <person name="Sato Y."/>
            <person name="Scheller H.V."/>
            <person name="Schulz B."/>
            <person name="Schulz C."/>
            <person name="Shakirov E.V."/>
            <person name="Shibagaki N."/>
            <person name="Shinohara N."/>
            <person name="Shippen D.E."/>
            <person name="Soerensen I."/>
            <person name="Sotooka R."/>
            <person name="Sugimoto N."/>
            <person name="Sugita M."/>
            <person name="Sumikawa N."/>
            <person name="Tanurdzic M."/>
            <person name="Theissen G."/>
            <person name="Ulvskov P."/>
            <person name="Wakazuki S."/>
            <person name="Weng J.K."/>
            <person name="Willats W.W."/>
            <person name="Wipf D."/>
            <person name="Wolf P.G."/>
            <person name="Yang L."/>
            <person name="Zimmer A.D."/>
            <person name="Zhu Q."/>
            <person name="Mitros T."/>
            <person name="Hellsten U."/>
            <person name="Loque D."/>
            <person name="Otillar R."/>
            <person name="Salamov A."/>
            <person name="Schmutz J."/>
            <person name="Shapiro H."/>
            <person name="Lindquist E."/>
            <person name="Lucas S."/>
            <person name="Rokhsar D."/>
            <person name="Grigoriev I.V."/>
        </authorList>
    </citation>
    <scope>NUCLEOTIDE SEQUENCE [LARGE SCALE GENOMIC DNA]</scope>
</reference>
<feature type="compositionally biased region" description="Acidic residues" evidence="5">
    <location>
        <begin position="961"/>
        <end position="972"/>
    </location>
</feature>
<dbReference type="KEGG" id="smo:SELMODRAFT_437327"/>
<feature type="region of interest" description="Disordered" evidence="5">
    <location>
        <begin position="893"/>
        <end position="919"/>
    </location>
</feature>
<dbReference type="InterPro" id="IPR011989">
    <property type="entry name" value="ARM-like"/>
</dbReference>
<proteinExistence type="predicted"/>
<evidence type="ECO:0000256" key="2">
    <source>
        <dbReference type="ARBA" id="ARBA00023034"/>
    </source>
</evidence>
<dbReference type="InterPro" id="IPR016024">
    <property type="entry name" value="ARM-type_fold"/>
</dbReference>
<evidence type="ECO:0000256" key="1">
    <source>
        <dbReference type="ARBA" id="ARBA00004555"/>
    </source>
</evidence>
<dbReference type="Gene3D" id="1.25.10.10">
    <property type="entry name" value="Leucine-rich Repeat Variant"/>
    <property type="match status" value="1"/>
</dbReference>
<dbReference type="GO" id="GO:0061025">
    <property type="term" value="P:membrane fusion"/>
    <property type="evidence" value="ECO:0000318"/>
    <property type="project" value="GO_Central"/>
</dbReference>
<evidence type="ECO:0000313" key="9">
    <source>
        <dbReference type="Proteomes" id="UP000001514"/>
    </source>
</evidence>
<feature type="domain" description="Vesicle tethering protein Uso1/P115-like head" evidence="6">
    <location>
        <begin position="411"/>
        <end position="663"/>
    </location>
</feature>
<evidence type="ECO:0000313" key="8">
    <source>
        <dbReference type="EMBL" id="EFJ37740.1"/>
    </source>
</evidence>
<dbReference type="GO" id="GO:0006886">
    <property type="term" value="P:intracellular protein transport"/>
    <property type="evidence" value="ECO:0000318"/>
    <property type="project" value="GO_Central"/>
</dbReference>
<dbReference type="Pfam" id="PF04869">
    <property type="entry name" value="Uso1_p115_head"/>
    <property type="match status" value="1"/>
</dbReference>
<dbReference type="GO" id="GO:0012507">
    <property type="term" value="C:ER to Golgi transport vesicle membrane"/>
    <property type="evidence" value="ECO:0000318"/>
    <property type="project" value="GO_Central"/>
</dbReference>